<feature type="region of interest" description="Disordered" evidence="1">
    <location>
        <begin position="1"/>
        <end position="110"/>
    </location>
</feature>
<name>A0A7Y0EW88_9BIFI</name>
<dbReference type="AlphaFoldDB" id="A0A7Y0EW88"/>
<organism evidence="2 3">
    <name type="scientific">Bifidobacterium olomucense</name>
    <dbReference type="NCBI Taxonomy" id="2675324"/>
    <lineage>
        <taxon>Bacteria</taxon>
        <taxon>Bacillati</taxon>
        <taxon>Actinomycetota</taxon>
        <taxon>Actinomycetes</taxon>
        <taxon>Bifidobacteriales</taxon>
        <taxon>Bifidobacteriaceae</taxon>
        <taxon>Bifidobacterium</taxon>
    </lineage>
</organism>
<evidence type="ECO:0000256" key="1">
    <source>
        <dbReference type="SAM" id="MobiDB-lite"/>
    </source>
</evidence>
<gene>
    <name evidence="2" type="ORF">G1C97_0517</name>
</gene>
<feature type="compositionally biased region" description="Basic and acidic residues" evidence="1">
    <location>
        <begin position="19"/>
        <end position="37"/>
    </location>
</feature>
<feature type="compositionally biased region" description="Polar residues" evidence="1">
    <location>
        <begin position="1"/>
        <end position="18"/>
    </location>
</feature>
<evidence type="ECO:0000313" key="3">
    <source>
        <dbReference type="Proteomes" id="UP000543419"/>
    </source>
</evidence>
<dbReference type="Proteomes" id="UP000543419">
    <property type="component" value="Unassembled WGS sequence"/>
</dbReference>
<dbReference type="EMBL" id="JAAIIG010000002">
    <property type="protein sequence ID" value="NMM97568.1"/>
    <property type="molecule type" value="Genomic_DNA"/>
</dbReference>
<feature type="compositionally biased region" description="Basic and acidic residues" evidence="1">
    <location>
        <begin position="49"/>
        <end position="58"/>
    </location>
</feature>
<keyword evidence="3" id="KW-1185">Reference proteome</keyword>
<proteinExistence type="predicted"/>
<evidence type="ECO:0000313" key="2">
    <source>
        <dbReference type="EMBL" id="NMM97568.1"/>
    </source>
</evidence>
<sequence length="173" mass="19374">MGTTHARTATNTHEASNNEARRTREEHGRGRVAEPRRRTTQRSNTPRQQGEDGERDVCGRGGHPRRSTRRTARRVEARVRPNQSERQEEKRSTCAGGPEHSRGLAWRQRTKEHERGWSGLFIASSLIPDHPRWSSINNPVSLPSFPACRSGMMVVAGRRAGTALARLGAAVIR</sequence>
<comment type="caution">
    <text evidence="2">The sequence shown here is derived from an EMBL/GenBank/DDBJ whole genome shotgun (WGS) entry which is preliminary data.</text>
</comment>
<protein>
    <submittedName>
        <fullName evidence="2">Uncharacterized protein</fullName>
    </submittedName>
</protein>
<reference evidence="2 3" key="1">
    <citation type="submission" date="2020-02" db="EMBL/GenBank/DDBJ databases">
        <title>Characterization of phylogenetic diversity of novel bifidobacterial species isolated in Czech ZOOs.</title>
        <authorList>
            <person name="Lugli G.A."/>
            <person name="Vera N.B."/>
            <person name="Ventura M."/>
        </authorList>
    </citation>
    <scope>NUCLEOTIDE SEQUENCE [LARGE SCALE GENOMIC DNA]</scope>
    <source>
        <strain evidence="2 3">DSM 109959</strain>
    </source>
</reference>
<accession>A0A7Y0EW88</accession>
<feature type="compositionally biased region" description="Basic and acidic residues" evidence="1">
    <location>
        <begin position="73"/>
        <end position="92"/>
    </location>
</feature>
<feature type="compositionally biased region" description="Basic residues" evidence="1">
    <location>
        <begin position="62"/>
        <end position="72"/>
    </location>
</feature>